<organism evidence="2 3">
    <name type="scientific">Deinococcus proteolyticus (strain ATCC 35074 / DSM 20540 / JCM 6276 / NBRC 101906 / NCIMB 13154 / VKM Ac-1939 / CCM 2703 / MRP)</name>
    <dbReference type="NCBI Taxonomy" id="693977"/>
    <lineage>
        <taxon>Bacteria</taxon>
        <taxon>Thermotogati</taxon>
        <taxon>Deinococcota</taxon>
        <taxon>Deinococci</taxon>
        <taxon>Deinococcales</taxon>
        <taxon>Deinococcaceae</taxon>
        <taxon>Deinococcus</taxon>
    </lineage>
</organism>
<evidence type="ECO:0000256" key="1">
    <source>
        <dbReference type="SAM" id="SignalP"/>
    </source>
</evidence>
<reference evidence="3" key="1">
    <citation type="submission" date="2011-02" db="EMBL/GenBank/DDBJ databases">
        <title>The complete sequence of plasmid3 of Deinococcus proteolyticus DSM 20540.</title>
        <authorList>
            <consortium name="US DOE Joint Genome Institute (JGI-PGF)"/>
            <person name="Lucas S."/>
            <person name="Copeland A."/>
            <person name="Lapidus A."/>
            <person name="Bruce D."/>
            <person name="Goodwin L."/>
            <person name="Pitluck S."/>
            <person name="Kyrpides N."/>
            <person name="Mavromatis K."/>
            <person name="Pagani I."/>
            <person name="Ivanova N."/>
            <person name="Ovchinnikova G."/>
            <person name="Zeytun A."/>
            <person name="Detter J.C."/>
            <person name="Han C."/>
            <person name="Land M."/>
            <person name="Hauser L."/>
            <person name="Markowitz V."/>
            <person name="Cheng J.-F."/>
            <person name="Hugenholtz P."/>
            <person name="Woyke T."/>
            <person name="Wu D."/>
            <person name="Pukall R."/>
            <person name="Steenblock K."/>
            <person name="Brambilla E."/>
            <person name="Klenk H.-P."/>
            <person name="Eisen J.A."/>
        </authorList>
    </citation>
    <scope>NUCLEOTIDE SEQUENCE [LARGE SCALE GENOMIC DNA]</scope>
    <source>
        <strain evidence="3">ATCC 35074 / DSM 20540 / JCM 6276 / NBRC 101906 / NCIMB 13154 / VKM Ac-1939 / CCM 2703 / MRP</strain>
        <plasmid evidence="3">Plasmid pDEIPR03</plasmid>
    </source>
</reference>
<name>F0RR26_DEIPM</name>
<proteinExistence type="predicted"/>
<reference evidence="2 3" key="2">
    <citation type="journal article" date="2012" name="Stand. Genomic Sci.">
        <title>Complete genome sequence of the orange-red pigmented, radioresistant Deinococcus proteolyticus type strain (MRP(T)).</title>
        <authorList>
            <person name="Copeland A."/>
            <person name="Zeytun A."/>
            <person name="Yassawong M."/>
            <person name="Nolan M."/>
            <person name="Lucas S."/>
            <person name="Hammon N."/>
            <person name="Deshpande S."/>
            <person name="Cheng J.F."/>
            <person name="Han C."/>
            <person name="Tapia R."/>
            <person name="Goodwin L.A."/>
            <person name="Pitluck S."/>
            <person name="Mavromatis K."/>
            <person name="Liolios K."/>
            <person name="Pagani I."/>
            <person name="Ivanova N."/>
            <person name="Mikhailova N."/>
            <person name="Pati A."/>
            <person name="Chen A."/>
            <person name="Palaniappan K."/>
            <person name="Land M."/>
            <person name="Hauser L."/>
            <person name="Jeffries C.D."/>
            <person name="Brambilla E.M."/>
            <person name="Rohde M."/>
            <person name="Sikorski J."/>
            <person name="Pukall R."/>
            <person name="Goker M."/>
            <person name="Detter J.C."/>
            <person name="Woyke T."/>
            <person name="Bristow J."/>
            <person name="Eisen J.A."/>
            <person name="Markowitz V."/>
            <person name="Hugenholtz P."/>
            <person name="Kyrpides N.C."/>
            <person name="Klenk H.P."/>
            <person name="Lapidus A."/>
        </authorList>
    </citation>
    <scope>NUCLEOTIDE SEQUENCE [LARGE SCALE GENOMIC DNA]</scope>
    <source>
        <strain evidence="3">ATCC 35074 / DSM 20540 / JCM 6276 / NBRC 101906 / NCIMB 13154 / VKM Ac-1939 / CCM 2703 / MRP</strain>
        <plasmid evidence="3">Plasmid pDEIPR03</plasmid>
    </source>
</reference>
<dbReference type="EMBL" id="CP002539">
    <property type="protein sequence ID" value="ADY27735.1"/>
    <property type="molecule type" value="Genomic_DNA"/>
</dbReference>
<dbReference type="Proteomes" id="UP000007718">
    <property type="component" value="Plasmid pDEIPR03"/>
</dbReference>
<sequence length="237" mass="25521">MTYLRWAVCGGLVLGSGASAAGHQTLSYVAQQGTPQPALVWCDAPDAVLALTQPGDGFTGKLLSWPKTGSGLGPPRSQAVRINLTGPLAEAEFHETIWEGVTRQQAGGLLRRSRDARERINTFEFAHGGRAYACRQVPTAVFIGVTQRRTVIIWDSGRAATYATRNFDGSAGAYVTGGQVKYGGLGPEYTFSAANGYSYLVLYHEYSAFLQVSYRGKVLLTEPFVAYSLSRATKESP</sequence>
<dbReference type="KEGG" id="dpt:Deipr_2623"/>
<evidence type="ECO:0000313" key="2">
    <source>
        <dbReference type="EMBL" id="ADY27735.1"/>
    </source>
</evidence>
<feature type="signal peptide" evidence="1">
    <location>
        <begin position="1"/>
        <end position="20"/>
    </location>
</feature>
<gene>
    <name evidence="2" type="ordered locus">Deipr_2623</name>
</gene>
<accession>F0RR26</accession>
<feature type="chain" id="PRO_5003259685" evidence="1">
    <location>
        <begin position="21"/>
        <end position="237"/>
    </location>
</feature>
<evidence type="ECO:0000313" key="3">
    <source>
        <dbReference type="Proteomes" id="UP000007718"/>
    </source>
</evidence>
<dbReference type="HOGENOM" id="CLU_1223111_0_0_0"/>
<dbReference type="OrthoDB" id="65743at2"/>
<protein>
    <submittedName>
        <fullName evidence="2">Uncharacterized protein</fullName>
    </submittedName>
</protein>
<dbReference type="AlphaFoldDB" id="F0RR26"/>
<geneLocation type="plasmid" evidence="2 3">
    <name>pDEIPR03</name>
</geneLocation>
<keyword evidence="1" id="KW-0732">Signal</keyword>
<keyword evidence="3" id="KW-1185">Reference proteome</keyword>
<keyword evidence="2" id="KW-0614">Plasmid</keyword>
<dbReference type="RefSeq" id="WP_013623241.1">
    <property type="nucleotide sequence ID" value="NC_015170.1"/>
</dbReference>